<feature type="region of interest" description="Disordered" evidence="4">
    <location>
        <begin position="988"/>
        <end position="1014"/>
    </location>
</feature>
<keyword evidence="1 5" id="KW-0812">Transmembrane</keyword>
<feature type="transmembrane region" description="Helical" evidence="5">
    <location>
        <begin position="57"/>
        <end position="78"/>
    </location>
</feature>
<feature type="transmembrane region" description="Helical" evidence="5">
    <location>
        <begin position="930"/>
        <end position="957"/>
    </location>
</feature>
<dbReference type="InterPro" id="IPR036259">
    <property type="entry name" value="MFS_trans_sf"/>
</dbReference>
<sequence length="1014" mass="110867">MLAAGHGIGRSSRVSPGIIIKLTLLCTFVNIGISLAIPGPTLIYFERLTLSREDEVALIFSARAVGSLAGWLLGLLTLDMKNSFNPANLVSVGMFGLCVVNLLLPWFVHVWWVMCGFAIQGSFLAITLQGTLAYVRTFHTRFRPNWSQQLIFASLIGCVLAPFIALPFFRGTSNVYVPHDLTTFLAEHSRSLVHNMTAVTKLDEVRKNFPPVSPQNSQANRIPEQKLPEGVLLRRRSRSVLLNSSSSNILVNDSELKVTKSLTTPVLKVATGTTRPAMLNITTLQPMNYTHTSNTSTSFPQNTTTARTTHLVVVTEPPSLKKPSVIDAKHLNQDASSADGSQTASKMKQLGEERRMDGAAAAAAQAPPLTPGGKIPPLPIPQGTTRNVTHVTSTTPTLNLSISTSSRTTPVYLNNSAVVPMKSNVTENTTSVPPIVTSLANEKKVIVTTTTVPKEHRKTKIYPSLIREQDKHTTASHPIPAQKPAVTTTAVNQTTTAQPIKTKTVKTAPPVTAIRTTTPSNITEKNVHPVAVDTGPKSSSGVSTNYHDYIVQHRSRSRLNSGFPFARSLLPIQKVYLFVGAICLFTWLLTFFLTGWPKPSCAHLHSPEITVEKLRLRRLRSATPTKLNQDASERDGSRDRLLPPEEVIVFERDNSDSEVHSEGEVEESSYGARRSKISDPGVQDNKYVPLHHCVEIEETNEDQSTSSFMVIPFRSPPVPQWPQISWPSDAWLLLAEFFNSGLETAYGGFIHGFCMRYLLWSPPLACLITSLFWLGGLIGRVPCLFLVDSNSSPTQSSQTRSPTMELKRRIQSMLSRPASSSAATHWLLTVVRLVGAFLCVISAAVLTRLSFQPTERNTSGTAPSSLSRNYLIWLVGSLFIGMGTGISSSTMGIVVAAHNTHDAHRLQLAAHIGQLLVPSTLGYVHHMTVLWRYSCLLSGTTLMLGILLSCSLLAELLSLTVWGKRQKSPLTGQSDIIAEHINLDASSRAHQRSNISHESASSPVTLHTVDSHEN</sequence>
<dbReference type="SUPFAM" id="SSF103473">
    <property type="entry name" value="MFS general substrate transporter"/>
    <property type="match status" value="2"/>
</dbReference>
<organism evidence="6 7">
    <name type="scientific">Calicophoron daubneyi</name>
    <name type="common">Rumen fluke</name>
    <name type="synonym">Paramphistomum daubneyi</name>
    <dbReference type="NCBI Taxonomy" id="300641"/>
    <lineage>
        <taxon>Eukaryota</taxon>
        <taxon>Metazoa</taxon>
        <taxon>Spiralia</taxon>
        <taxon>Lophotrochozoa</taxon>
        <taxon>Platyhelminthes</taxon>
        <taxon>Trematoda</taxon>
        <taxon>Digenea</taxon>
        <taxon>Plagiorchiida</taxon>
        <taxon>Pronocephalata</taxon>
        <taxon>Paramphistomoidea</taxon>
        <taxon>Paramphistomidae</taxon>
        <taxon>Calicophoron</taxon>
    </lineage>
</organism>
<feature type="transmembrane region" description="Helical" evidence="5">
    <location>
        <begin position="150"/>
        <end position="169"/>
    </location>
</feature>
<comment type="caution">
    <text evidence="6">The sequence shown here is derived from an EMBL/GenBank/DDBJ whole genome shotgun (WGS) entry which is preliminary data.</text>
</comment>
<evidence type="ECO:0000256" key="1">
    <source>
        <dbReference type="ARBA" id="ARBA00022692"/>
    </source>
</evidence>
<protein>
    <submittedName>
        <fullName evidence="6">Uncharacterized protein</fullName>
    </submittedName>
</protein>
<feature type="region of interest" description="Disordered" evidence="4">
    <location>
        <begin position="653"/>
        <end position="675"/>
    </location>
</feature>
<evidence type="ECO:0000256" key="3">
    <source>
        <dbReference type="ARBA" id="ARBA00023136"/>
    </source>
</evidence>
<dbReference type="PANTHER" id="PTHR23121:SF9">
    <property type="entry name" value="SODIUM-DEPENDENT GLUCOSE TRANSPORTER 1"/>
    <property type="match status" value="1"/>
</dbReference>
<keyword evidence="2 5" id="KW-1133">Transmembrane helix</keyword>
<keyword evidence="3 5" id="KW-0472">Membrane</keyword>
<feature type="transmembrane region" description="Helical" evidence="5">
    <location>
        <begin position="826"/>
        <end position="849"/>
    </location>
</feature>
<feature type="transmembrane region" description="Helical" evidence="5">
    <location>
        <begin position="870"/>
        <end position="897"/>
    </location>
</feature>
<gene>
    <name evidence="6" type="ORF">CDAUBV1_LOCUS11313</name>
</gene>
<feature type="region of interest" description="Disordered" evidence="4">
    <location>
        <begin position="352"/>
        <end position="374"/>
    </location>
</feature>
<feature type="compositionally biased region" description="Polar residues" evidence="4">
    <location>
        <begin position="992"/>
        <end position="1005"/>
    </location>
</feature>
<feature type="transmembrane region" description="Helical" evidence="5">
    <location>
        <begin position="18"/>
        <end position="37"/>
    </location>
</feature>
<evidence type="ECO:0000256" key="2">
    <source>
        <dbReference type="ARBA" id="ARBA00022989"/>
    </source>
</evidence>
<dbReference type="EMBL" id="CAXLJL010000378">
    <property type="protein sequence ID" value="CAL5137038.1"/>
    <property type="molecule type" value="Genomic_DNA"/>
</dbReference>
<feature type="transmembrane region" description="Helical" evidence="5">
    <location>
        <begin position="575"/>
        <end position="596"/>
    </location>
</feature>
<proteinExistence type="predicted"/>
<feature type="transmembrane region" description="Helical" evidence="5">
    <location>
        <begin position="118"/>
        <end position="138"/>
    </location>
</feature>
<evidence type="ECO:0000313" key="6">
    <source>
        <dbReference type="EMBL" id="CAL5137038.1"/>
    </source>
</evidence>
<feature type="compositionally biased region" description="Basic and acidic residues" evidence="4">
    <location>
        <begin position="653"/>
        <end position="663"/>
    </location>
</feature>
<name>A0AAV2TPY2_CALDB</name>
<dbReference type="PANTHER" id="PTHR23121">
    <property type="entry name" value="SODIUM-DEPENDENT GLUCOSE TRANSPORTER 1"/>
    <property type="match status" value="1"/>
</dbReference>
<evidence type="ECO:0000256" key="4">
    <source>
        <dbReference type="SAM" id="MobiDB-lite"/>
    </source>
</evidence>
<evidence type="ECO:0000313" key="7">
    <source>
        <dbReference type="Proteomes" id="UP001497525"/>
    </source>
</evidence>
<accession>A0AAV2TPY2</accession>
<feature type="transmembrane region" description="Helical" evidence="5">
    <location>
        <begin position="764"/>
        <end position="787"/>
    </location>
</feature>
<evidence type="ECO:0000256" key="5">
    <source>
        <dbReference type="SAM" id="Phobius"/>
    </source>
</evidence>
<dbReference type="AlphaFoldDB" id="A0AAV2TPY2"/>
<reference evidence="6" key="1">
    <citation type="submission" date="2024-06" db="EMBL/GenBank/DDBJ databases">
        <authorList>
            <person name="Liu X."/>
            <person name="Lenzi L."/>
            <person name="Haldenby T S."/>
            <person name="Uol C."/>
        </authorList>
    </citation>
    <scope>NUCLEOTIDE SEQUENCE</scope>
</reference>
<dbReference type="Proteomes" id="UP001497525">
    <property type="component" value="Unassembled WGS sequence"/>
</dbReference>
<feature type="transmembrane region" description="Helical" evidence="5">
    <location>
        <begin position="90"/>
        <end position="112"/>
    </location>
</feature>